<reference evidence="2 3" key="1">
    <citation type="submission" date="2014-03" db="EMBL/GenBank/DDBJ databases">
        <title>Bradyrhizobium valentinum sp. nov., isolated from effective nodules of Lupinus mariae-josephae, a lupine endemic of basic-lime soils in Eastern Spain.</title>
        <authorList>
            <person name="Duran D."/>
            <person name="Rey L."/>
            <person name="Navarro A."/>
            <person name="Busquets A."/>
            <person name="Imperial J."/>
            <person name="Ruiz-Argueso T."/>
        </authorList>
    </citation>
    <scope>NUCLEOTIDE SEQUENCE [LARGE SCALE GENOMIC DNA]</scope>
    <source>
        <strain evidence="2 3">PAC68</strain>
    </source>
</reference>
<sequence length="166" mass="18385">MTKSSPKIDAALLEDAIVEWRATDSITALAALVADAGLTIWLCRKDIKRLPRERKMAQALASLILLTRELKETRPAVLRSCIAKHHYGNAKSPFSAVDKIFRREFARGVKPEAEEIVRLICESHQRKAKHLARLQAVLTPLAEAATSTKSDATSTKSDVDRGPCDR</sequence>
<feature type="compositionally biased region" description="Basic and acidic residues" evidence="1">
    <location>
        <begin position="157"/>
        <end position="166"/>
    </location>
</feature>
<dbReference type="EMBL" id="LLXZ01000054">
    <property type="protein sequence ID" value="KRR10834.1"/>
    <property type="molecule type" value="Genomic_DNA"/>
</dbReference>
<evidence type="ECO:0000313" key="2">
    <source>
        <dbReference type="EMBL" id="KRR10834.1"/>
    </source>
</evidence>
<accession>A0A0R3LSE8</accession>
<comment type="caution">
    <text evidence="2">The sequence shown here is derived from an EMBL/GenBank/DDBJ whole genome shotgun (WGS) entry which is preliminary data.</text>
</comment>
<feature type="region of interest" description="Disordered" evidence="1">
    <location>
        <begin position="144"/>
        <end position="166"/>
    </location>
</feature>
<keyword evidence="3" id="KW-1185">Reference proteome</keyword>
<name>A0A0R3LSE8_9BRAD</name>
<feature type="compositionally biased region" description="Low complexity" evidence="1">
    <location>
        <begin position="144"/>
        <end position="156"/>
    </location>
</feature>
<gene>
    <name evidence="2" type="ORF">CQ12_21440</name>
</gene>
<evidence type="ECO:0000313" key="3">
    <source>
        <dbReference type="Proteomes" id="UP000050863"/>
    </source>
</evidence>
<dbReference type="Proteomes" id="UP000050863">
    <property type="component" value="Unassembled WGS sequence"/>
</dbReference>
<organism evidence="2 3">
    <name type="scientific">Bradyrhizobium jicamae</name>
    <dbReference type="NCBI Taxonomy" id="280332"/>
    <lineage>
        <taxon>Bacteria</taxon>
        <taxon>Pseudomonadati</taxon>
        <taxon>Pseudomonadota</taxon>
        <taxon>Alphaproteobacteria</taxon>
        <taxon>Hyphomicrobiales</taxon>
        <taxon>Nitrobacteraceae</taxon>
        <taxon>Bradyrhizobium</taxon>
    </lineage>
</organism>
<evidence type="ECO:0000256" key="1">
    <source>
        <dbReference type="SAM" id="MobiDB-lite"/>
    </source>
</evidence>
<proteinExistence type="predicted"/>
<dbReference type="AlphaFoldDB" id="A0A0R3LSE8"/>
<dbReference type="RefSeq" id="WP_057834841.1">
    <property type="nucleotide sequence ID" value="NZ_LLXZ01000054.1"/>
</dbReference>
<protein>
    <submittedName>
        <fullName evidence="2">Uncharacterized protein</fullName>
    </submittedName>
</protein>